<evidence type="ECO:0000259" key="7">
    <source>
        <dbReference type="PROSITE" id="PS50835"/>
    </source>
</evidence>
<dbReference type="PANTHER" id="PTHR11319:SF35">
    <property type="entry name" value="OUTER MEMBRANE PROTEIN PMPC-RELATED"/>
    <property type="match status" value="1"/>
</dbReference>
<feature type="domain" description="Gram-positive cocci surface proteins LPxTG" evidence="8">
    <location>
        <begin position="1189"/>
        <end position="1226"/>
    </location>
</feature>
<dbReference type="Gene3D" id="2.60.40.10">
    <property type="entry name" value="Immunoglobulins"/>
    <property type="match status" value="1"/>
</dbReference>
<keyword evidence="1" id="KW-0134">Cell wall</keyword>
<evidence type="ECO:0000313" key="10">
    <source>
        <dbReference type="Proteomes" id="UP000184089"/>
    </source>
</evidence>
<organism evidence="9 10">
    <name type="scientific">Bittarella massiliensis</name>
    <name type="common">ex Durand et al. 2017</name>
    <dbReference type="NCBI Taxonomy" id="1720313"/>
    <lineage>
        <taxon>Bacteria</taxon>
        <taxon>Bacillati</taxon>
        <taxon>Bacillota</taxon>
        <taxon>Clostridia</taxon>
        <taxon>Eubacteriales</taxon>
        <taxon>Oscillospiraceae</taxon>
        <taxon>Bittarella (ex Durand et al. 2017)</taxon>
    </lineage>
</organism>
<dbReference type="PANTHER" id="PTHR11319">
    <property type="entry name" value="G PROTEIN-COUPLED RECEPTOR-RELATED"/>
    <property type="match status" value="1"/>
</dbReference>
<reference evidence="10" key="1">
    <citation type="submission" date="2016-11" db="EMBL/GenBank/DDBJ databases">
        <authorList>
            <person name="Jaros S."/>
            <person name="Januszkiewicz K."/>
            <person name="Wedrychowicz H."/>
        </authorList>
    </citation>
    <scope>NUCLEOTIDE SEQUENCE [LARGE SCALE GENOMIC DNA]</scope>
    <source>
        <strain evidence="10">DSM 4029</strain>
    </source>
</reference>
<sequence length="1226" mass="126848">MKVKQRILSLFLCGAMLFSVAPQMAYATNGQDAGLCEHHTEHTTECGYTPASEGAPCTHECSEESGCIIEGVTKCIHEHDDTCGYKEATEGTPCQYVCEICALQERIDALPDADTLAAMSDEERMEAYNEMLDIYDSIDTMVEGADLLDVARLEAAAEWFNGQTEQVTDDGVNTAEEFAAALTAGGEVTLTGSFEISEKMDIVVTSPVTLNLNGNTVTKSYSELNHYFIVIKDGGSLTINGANGGKLEATGSRGYGIQLQSGGTLIVNSGTLEANQEVIDIDDGSSNIKVEINGGVIKNTASDSAINIREGAVVDITGGEIIAPSSNALFVNSYGVSPQINISGGTLTGGQWTVYVSQGADVTVSGSASLTTTGNTGAIHLDGSSYYPSTLLIEGGEIQGDYIAVDADGYSEVTMTGGSITTNRSAALRVSEQATAEISSGTLTGGGTSKTALSGSEEQITVTGGTFSSNISDYVYEGLSATQNADGSYTVTRLETVYVSGSGHDANDGSSADEAVATLEHAMNLAADNGTIYVCGTVTVNNALDIDGVIIKRAKNFTGALISVSGSSANVTVSNSTIDGDNSGSGYLFNVSNSATLTLKDGASLVNNTASAVYVNNSTINMTGGEIKDNSASFGGGIRANMGTLNLSGGTISDNKATGDGGGIRADDSAVKLTGTALTGNTATGAGGGICYMGNGTVTVDSSSITGNTARCGGGIYIEGYSGTATLDMKSGEITENKLALQYDGEDYPYMADGAGIAAYFGNHSTATAVNISGGTISGNIAYDEATDTSGAGTAISLNSAVDGSYPSLTLSGAPSISGDVYLWDGEDSGPVITVEDGFAPATPIEVGANYGEAGTVAVNYPSSMAAADAEALFTSYAASLMLAETDDNDSLEWLQLKRVSFKSPNNATAYKNIYVRPGALIDASLAPVEGTEDGSVPSVEGYYLYGWRRYGTSTLWNFESNYTDANTSSMTLNAVYRLNSPTVTVTATGSDSHAGGEITLNVQATHALDGVTYTYQWYKDGAEIAGATESTLVVFEAGSYTVKVTAGSGISPSYSLETSEATESAAVVVTESGHIYATVVTPPTCTQQGYTTYTCKICGDSYVADYTDPTGHSFGTEWESDENGHWQVCETCGATSQKSTHTFEWVTDKEATAAEAGSRHEECTVCGYAKAAVEIPATGTTSDTDTSSPQTGDDSNITLWIMIMLSAGAALTGTAVYSRKRKYSK</sequence>
<dbReference type="InterPro" id="IPR013783">
    <property type="entry name" value="Ig-like_fold"/>
</dbReference>
<keyword evidence="2" id="KW-0964">Secreted</keyword>
<dbReference type="SMART" id="SM00710">
    <property type="entry name" value="PbH1"/>
    <property type="match status" value="9"/>
</dbReference>
<evidence type="ECO:0000256" key="2">
    <source>
        <dbReference type="ARBA" id="ARBA00022525"/>
    </source>
</evidence>
<keyword evidence="5" id="KW-0812">Transmembrane</keyword>
<accession>A0AAQ1MD15</accession>
<gene>
    <name evidence="9" type="ORF">SAMN05444424_1364</name>
</gene>
<dbReference type="Gene3D" id="2.160.20.20">
    <property type="match status" value="1"/>
</dbReference>
<dbReference type="InterPro" id="IPR006626">
    <property type="entry name" value="PbH1"/>
</dbReference>
<evidence type="ECO:0000259" key="8">
    <source>
        <dbReference type="PROSITE" id="PS50847"/>
    </source>
</evidence>
<dbReference type="InterPro" id="IPR007110">
    <property type="entry name" value="Ig-like_dom"/>
</dbReference>
<keyword evidence="5" id="KW-0472">Membrane</keyword>
<dbReference type="Proteomes" id="UP000184089">
    <property type="component" value="Unassembled WGS sequence"/>
</dbReference>
<protein>
    <recommendedName>
        <fullName evidence="11">LPXTG cell wall anchor domain-containing protein</fullName>
    </recommendedName>
</protein>
<dbReference type="PROSITE" id="PS50847">
    <property type="entry name" value="GRAM_POS_ANCHORING"/>
    <property type="match status" value="1"/>
</dbReference>
<keyword evidence="5" id="KW-1133">Transmembrane helix</keyword>
<evidence type="ECO:0000256" key="6">
    <source>
        <dbReference type="SAM" id="SignalP"/>
    </source>
</evidence>
<dbReference type="InterPro" id="IPR011050">
    <property type="entry name" value="Pectin_lyase_fold/virulence"/>
</dbReference>
<feature type="chain" id="PRO_5042987978" description="LPXTG cell wall anchor domain-containing protein" evidence="6">
    <location>
        <begin position="28"/>
        <end position="1226"/>
    </location>
</feature>
<dbReference type="SUPFAM" id="SSF51126">
    <property type="entry name" value="Pectin lyase-like"/>
    <property type="match status" value="2"/>
</dbReference>
<evidence type="ECO:0000256" key="4">
    <source>
        <dbReference type="ARBA" id="ARBA00023088"/>
    </source>
</evidence>
<evidence type="ECO:0000256" key="5">
    <source>
        <dbReference type="SAM" id="Phobius"/>
    </source>
</evidence>
<dbReference type="PROSITE" id="PS50835">
    <property type="entry name" value="IG_LIKE"/>
    <property type="match status" value="1"/>
</dbReference>
<evidence type="ECO:0000256" key="1">
    <source>
        <dbReference type="ARBA" id="ARBA00022512"/>
    </source>
</evidence>
<dbReference type="InterPro" id="IPR019931">
    <property type="entry name" value="LPXTG_anchor"/>
</dbReference>
<keyword evidence="3 6" id="KW-0732">Signal</keyword>
<dbReference type="RefSeq" id="WP_021659865.1">
    <property type="nucleotide sequence ID" value="NZ_FQVY01000002.1"/>
</dbReference>
<feature type="transmembrane region" description="Helical" evidence="5">
    <location>
        <begin position="1198"/>
        <end position="1218"/>
    </location>
</feature>
<proteinExistence type="predicted"/>
<dbReference type="AlphaFoldDB" id="A0AAQ1MD15"/>
<comment type="caution">
    <text evidence="9">The sequence shown here is derived from an EMBL/GenBank/DDBJ whole genome shotgun (WGS) entry which is preliminary data.</text>
</comment>
<name>A0AAQ1MD15_9FIRM</name>
<evidence type="ECO:0000313" key="9">
    <source>
        <dbReference type="EMBL" id="SHG07222.1"/>
    </source>
</evidence>
<feature type="domain" description="Ig-like" evidence="7">
    <location>
        <begin position="982"/>
        <end position="1058"/>
    </location>
</feature>
<feature type="signal peptide" evidence="6">
    <location>
        <begin position="1"/>
        <end position="27"/>
    </location>
</feature>
<dbReference type="InterPro" id="IPR012332">
    <property type="entry name" value="Autotransporter_pectin_lyase_C"/>
</dbReference>
<dbReference type="EMBL" id="FQVY01000002">
    <property type="protein sequence ID" value="SHG07222.1"/>
    <property type="molecule type" value="Genomic_DNA"/>
</dbReference>
<evidence type="ECO:0008006" key="11">
    <source>
        <dbReference type="Google" id="ProtNLM"/>
    </source>
</evidence>
<keyword evidence="4" id="KW-0572">Peptidoglycan-anchor</keyword>
<evidence type="ECO:0000256" key="3">
    <source>
        <dbReference type="ARBA" id="ARBA00022729"/>
    </source>
</evidence>